<feature type="domain" description="PASTA" evidence="6">
    <location>
        <begin position="381"/>
        <end position="447"/>
    </location>
</feature>
<dbReference type="InterPro" id="IPR000719">
    <property type="entry name" value="Prot_kinase_dom"/>
</dbReference>
<evidence type="ECO:0000313" key="7">
    <source>
        <dbReference type="EMBL" id="VYS88427.1"/>
    </source>
</evidence>
<keyword evidence="7" id="KW-0418">Kinase</keyword>
<organism evidence="7">
    <name type="scientific">uncultured Anaerotruncus sp</name>
    <dbReference type="NCBI Taxonomy" id="905011"/>
    <lineage>
        <taxon>Bacteria</taxon>
        <taxon>Bacillati</taxon>
        <taxon>Bacillota</taxon>
        <taxon>Clostridia</taxon>
        <taxon>Eubacteriales</taxon>
        <taxon>Oscillospiraceae</taxon>
        <taxon>Anaerotruncus</taxon>
        <taxon>environmental samples</taxon>
    </lineage>
</organism>
<dbReference type="InterPro" id="IPR005543">
    <property type="entry name" value="PASTA_dom"/>
</dbReference>
<keyword evidence="2" id="KW-0067">ATP-binding</keyword>
<keyword evidence="4" id="KW-0472">Membrane</keyword>
<dbReference type="AlphaFoldDB" id="A0A6N2S4Z9"/>
<protein>
    <submittedName>
        <fullName evidence="7">Serine/threonine-protein kinase PrkC</fullName>
        <ecNumber evidence="7">2.7.11.1</ecNumber>
    </submittedName>
</protein>
<dbReference type="GO" id="GO:0005737">
    <property type="term" value="C:cytoplasm"/>
    <property type="evidence" value="ECO:0007669"/>
    <property type="project" value="TreeGrafter"/>
</dbReference>
<dbReference type="CDD" id="cd06577">
    <property type="entry name" value="PASTA_pknB"/>
    <property type="match status" value="2"/>
</dbReference>
<dbReference type="Gene3D" id="1.10.510.10">
    <property type="entry name" value="Transferase(Phosphotransferase) domain 1"/>
    <property type="match status" value="1"/>
</dbReference>
<evidence type="ECO:0000259" key="5">
    <source>
        <dbReference type="PROSITE" id="PS50011"/>
    </source>
</evidence>
<dbReference type="PROSITE" id="PS50011">
    <property type="entry name" value="PROTEIN_KINASE_DOM"/>
    <property type="match status" value="1"/>
</dbReference>
<dbReference type="GO" id="GO:0005524">
    <property type="term" value="F:ATP binding"/>
    <property type="evidence" value="ECO:0007669"/>
    <property type="project" value="UniProtKB-KW"/>
</dbReference>
<evidence type="ECO:0000256" key="1">
    <source>
        <dbReference type="ARBA" id="ARBA00022741"/>
    </source>
</evidence>
<keyword evidence="1" id="KW-0547">Nucleotide-binding</keyword>
<keyword evidence="4" id="KW-0812">Transmembrane</keyword>
<accession>A0A6N2S4Z9</accession>
<evidence type="ECO:0000256" key="3">
    <source>
        <dbReference type="SAM" id="MobiDB-lite"/>
    </source>
</evidence>
<dbReference type="Gene3D" id="3.30.10.20">
    <property type="match status" value="2"/>
</dbReference>
<feature type="domain" description="Protein kinase" evidence="5">
    <location>
        <begin position="36"/>
        <end position="304"/>
    </location>
</feature>
<dbReference type="SMART" id="SM00740">
    <property type="entry name" value="PASTA"/>
    <property type="match status" value="2"/>
</dbReference>
<feature type="domain" description="PASTA" evidence="6">
    <location>
        <begin position="448"/>
        <end position="515"/>
    </location>
</feature>
<dbReference type="Pfam" id="PF00069">
    <property type="entry name" value="Pkinase"/>
    <property type="match status" value="1"/>
</dbReference>
<feature type="transmembrane region" description="Helical" evidence="4">
    <location>
        <begin position="339"/>
        <end position="358"/>
    </location>
</feature>
<dbReference type="SUPFAM" id="SSF56112">
    <property type="entry name" value="Protein kinase-like (PK-like)"/>
    <property type="match status" value="1"/>
</dbReference>
<sequence>MSPLNPDGSCSHCSYRSGAPHRLDFLAPGEVLCDRYLVGVVRAACCDGPVYIGFDQQENIRVWIKEYMPQGLCTRNQADGSIEPKPGCEMPFKSLKSDFEDLCKGLQKMGGGEMLVPLIDLISAHKTVYGVYRLLKTVTLTEYLRQNGGELTWPDAKKIFMPLCRTVSDLHKKGYLHRGICPDNILLDDQGRPWLWGLAIAAARMKGELVPDLCPGYSAPEQYEENGWPGTFTDVYALAAVLYKMLTGTMPPEAPSRMVKDNLAPASDLNARVPESVSDAISAAMMLSPDFRMETVEELTAALLESENTNTAVFDSERIKEVAEPEPSKPTPRVGKKTMLGLMAALVAILVVALIAVARGMFPELFHFGGEPSQPEVSSSQVDTTVPKFVGQYIEAVMTNAEYQSRFELRTTSRYDSSYPAGVVVEQSTPEGAKMIHRGVIILTVSEGPQVVDMPDIVGSKLSFATKALSQQGIRYQVLEVVDDSLEPGLVSKTSILPGEPLDKSQDVVFLYTKKVEEAEDTEGTRVEGSSSAASQSE</sequence>
<keyword evidence="4" id="KW-1133">Transmembrane helix</keyword>
<evidence type="ECO:0000259" key="6">
    <source>
        <dbReference type="PROSITE" id="PS51178"/>
    </source>
</evidence>
<gene>
    <name evidence="7" type="primary">prkC_1</name>
    <name evidence="7" type="ORF">AULFYP135_00765</name>
</gene>
<reference evidence="7" key="1">
    <citation type="submission" date="2019-11" db="EMBL/GenBank/DDBJ databases">
        <authorList>
            <person name="Feng L."/>
        </authorList>
    </citation>
    <scope>NUCLEOTIDE SEQUENCE</scope>
    <source>
        <strain evidence="7">AundefinedLFYP135</strain>
    </source>
</reference>
<keyword evidence="7" id="KW-0808">Transferase</keyword>
<dbReference type="SMART" id="SM00220">
    <property type="entry name" value="S_TKc"/>
    <property type="match status" value="1"/>
</dbReference>
<dbReference type="Pfam" id="PF03793">
    <property type="entry name" value="PASTA"/>
    <property type="match status" value="2"/>
</dbReference>
<dbReference type="EC" id="2.7.11.1" evidence="7"/>
<name>A0A6N2S4Z9_9FIRM</name>
<dbReference type="InterPro" id="IPR011009">
    <property type="entry name" value="Kinase-like_dom_sf"/>
</dbReference>
<dbReference type="EMBL" id="CACRSL010000003">
    <property type="protein sequence ID" value="VYS88427.1"/>
    <property type="molecule type" value="Genomic_DNA"/>
</dbReference>
<evidence type="ECO:0000256" key="2">
    <source>
        <dbReference type="ARBA" id="ARBA00022840"/>
    </source>
</evidence>
<dbReference type="GO" id="GO:0004674">
    <property type="term" value="F:protein serine/threonine kinase activity"/>
    <property type="evidence" value="ECO:0007669"/>
    <property type="project" value="UniProtKB-EC"/>
</dbReference>
<feature type="region of interest" description="Disordered" evidence="3">
    <location>
        <begin position="519"/>
        <end position="538"/>
    </location>
</feature>
<dbReference type="PANTHER" id="PTHR24346:SF30">
    <property type="entry name" value="MATERNAL EMBRYONIC LEUCINE ZIPPER KINASE"/>
    <property type="match status" value="1"/>
</dbReference>
<feature type="compositionally biased region" description="Polar residues" evidence="3">
    <location>
        <begin position="528"/>
        <end position="538"/>
    </location>
</feature>
<evidence type="ECO:0000256" key="4">
    <source>
        <dbReference type="SAM" id="Phobius"/>
    </source>
</evidence>
<proteinExistence type="predicted"/>
<dbReference type="GO" id="GO:0035556">
    <property type="term" value="P:intracellular signal transduction"/>
    <property type="evidence" value="ECO:0007669"/>
    <property type="project" value="TreeGrafter"/>
</dbReference>
<dbReference type="PROSITE" id="PS51178">
    <property type="entry name" value="PASTA"/>
    <property type="match status" value="2"/>
</dbReference>
<dbReference type="PANTHER" id="PTHR24346">
    <property type="entry name" value="MAP/MICROTUBULE AFFINITY-REGULATING KINASE"/>
    <property type="match status" value="1"/>
</dbReference>